<keyword evidence="2" id="KW-0058">Aromatic hydrocarbons catabolism</keyword>
<evidence type="ECO:0000256" key="2">
    <source>
        <dbReference type="ARBA" id="ARBA00022797"/>
    </source>
</evidence>
<evidence type="ECO:0000256" key="3">
    <source>
        <dbReference type="ARBA" id="ARBA00022801"/>
    </source>
</evidence>
<dbReference type="PRINTS" id="PR00412">
    <property type="entry name" value="EPOXHYDRLASE"/>
</dbReference>
<dbReference type="Pfam" id="PF06441">
    <property type="entry name" value="EHN"/>
    <property type="match status" value="1"/>
</dbReference>
<dbReference type="GO" id="GO:0004301">
    <property type="term" value="F:epoxide hydrolase activity"/>
    <property type="evidence" value="ECO:0007669"/>
    <property type="project" value="TreeGrafter"/>
</dbReference>
<name>A0A9P6EKQ5_9AGAR</name>
<evidence type="ECO:0000313" key="6">
    <source>
        <dbReference type="EMBL" id="KAF9530635.1"/>
    </source>
</evidence>
<gene>
    <name evidence="6" type="ORF">CPB83DRAFT_850662</name>
</gene>
<dbReference type="InterPro" id="IPR010497">
    <property type="entry name" value="Epoxide_hydro_N"/>
</dbReference>
<sequence length="403" mass="44978">MASTFTGPEIPFKIDVSEDQLSLLQRKLELATFPDELENVGRDYGPSLVDIKRLVARWQTGYDWKKHEAQLNESLPQFKRKITVDGFRELDIHYVHKKSTVDGAIPLLFIPGWPGSFVEVGKILPLLTQPDDPATQPSFHVVALSLPGFGFSSAPKQRGFALNQFAEVSNKLMVSLGYETYVTQGGDWGGHITQRMAVHYGKKHVLAWHTNYAFAAKIHKIPTGSFKTFNPTNEDEKAAKERSDWFDTEGRGYGHLQGTQPQTPGYALADSPVGLLAWVYEKLVNWSDKYPWEDDEVLTWISIYWFSAAGPAASLRIYYERTHEAPELDNGTAAIPLGLSLFPKEIYSIPKAWLKDPNLVFVSEHKTGGHFAAHEDPLGLVNDLRKFFSKGGPAFGGGAGNKK</sequence>
<dbReference type="InterPro" id="IPR000639">
    <property type="entry name" value="Epox_hydrolase-like"/>
</dbReference>
<keyword evidence="3" id="KW-0378">Hydrolase</keyword>
<dbReference type="InterPro" id="IPR016292">
    <property type="entry name" value="Epoxide_hydrolase"/>
</dbReference>
<keyword evidence="7" id="KW-1185">Reference proteome</keyword>
<evidence type="ECO:0000313" key="7">
    <source>
        <dbReference type="Proteomes" id="UP000807306"/>
    </source>
</evidence>
<feature type="active site" description="Proton donor" evidence="4">
    <location>
        <position position="318"/>
    </location>
</feature>
<organism evidence="6 7">
    <name type="scientific">Crepidotus variabilis</name>
    <dbReference type="NCBI Taxonomy" id="179855"/>
    <lineage>
        <taxon>Eukaryota</taxon>
        <taxon>Fungi</taxon>
        <taxon>Dikarya</taxon>
        <taxon>Basidiomycota</taxon>
        <taxon>Agaricomycotina</taxon>
        <taxon>Agaricomycetes</taxon>
        <taxon>Agaricomycetidae</taxon>
        <taxon>Agaricales</taxon>
        <taxon>Agaricineae</taxon>
        <taxon>Crepidotaceae</taxon>
        <taxon>Crepidotus</taxon>
    </lineage>
</organism>
<feature type="active site" description="Proton acceptor" evidence="4">
    <location>
        <position position="370"/>
    </location>
</feature>
<accession>A0A9P6EKQ5</accession>
<dbReference type="EMBL" id="MU157839">
    <property type="protein sequence ID" value="KAF9530635.1"/>
    <property type="molecule type" value="Genomic_DNA"/>
</dbReference>
<evidence type="ECO:0000256" key="1">
    <source>
        <dbReference type="ARBA" id="ARBA00010088"/>
    </source>
</evidence>
<protein>
    <submittedName>
        <fullName evidence="6">Alpha/beta-hydrolase</fullName>
    </submittedName>
</protein>
<comment type="similarity">
    <text evidence="1">Belongs to the peptidase S33 family.</text>
</comment>
<dbReference type="PIRSF" id="PIRSF001112">
    <property type="entry name" value="Epoxide_hydrolase"/>
    <property type="match status" value="1"/>
</dbReference>
<dbReference type="Proteomes" id="UP000807306">
    <property type="component" value="Unassembled WGS sequence"/>
</dbReference>
<dbReference type="PANTHER" id="PTHR21661:SF35">
    <property type="entry name" value="EPOXIDE HYDROLASE"/>
    <property type="match status" value="1"/>
</dbReference>
<dbReference type="InterPro" id="IPR029058">
    <property type="entry name" value="AB_hydrolase_fold"/>
</dbReference>
<dbReference type="AlphaFoldDB" id="A0A9P6EKQ5"/>
<dbReference type="OrthoDB" id="7130006at2759"/>
<reference evidence="6" key="1">
    <citation type="submission" date="2020-11" db="EMBL/GenBank/DDBJ databases">
        <authorList>
            <consortium name="DOE Joint Genome Institute"/>
            <person name="Ahrendt S."/>
            <person name="Riley R."/>
            <person name="Andreopoulos W."/>
            <person name="Labutti K."/>
            <person name="Pangilinan J."/>
            <person name="Ruiz-Duenas F.J."/>
            <person name="Barrasa J.M."/>
            <person name="Sanchez-Garcia M."/>
            <person name="Camarero S."/>
            <person name="Miyauchi S."/>
            <person name="Serrano A."/>
            <person name="Linde D."/>
            <person name="Babiker R."/>
            <person name="Drula E."/>
            <person name="Ayuso-Fernandez I."/>
            <person name="Pacheco R."/>
            <person name="Padilla G."/>
            <person name="Ferreira P."/>
            <person name="Barriuso J."/>
            <person name="Kellner H."/>
            <person name="Castanera R."/>
            <person name="Alfaro M."/>
            <person name="Ramirez L."/>
            <person name="Pisabarro A.G."/>
            <person name="Kuo A."/>
            <person name="Tritt A."/>
            <person name="Lipzen A."/>
            <person name="He G."/>
            <person name="Yan M."/>
            <person name="Ng V."/>
            <person name="Cullen D."/>
            <person name="Martin F."/>
            <person name="Rosso M.-N."/>
            <person name="Henrissat B."/>
            <person name="Hibbett D."/>
            <person name="Martinez A.T."/>
            <person name="Grigoriev I.V."/>
        </authorList>
    </citation>
    <scope>NUCLEOTIDE SEQUENCE</scope>
    <source>
        <strain evidence="6">CBS 506.95</strain>
    </source>
</reference>
<feature type="domain" description="Epoxide hydrolase N-terminal" evidence="5">
    <location>
        <begin position="11"/>
        <end position="120"/>
    </location>
</feature>
<dbReference type="PANTHER" id="PTHR21661">
    <property type="entry name" value="EPOXIDE HYDROLASE 1-RELATED"/>
    <property type="match status" value="1"/>
</dbReference>
<evidence type="ECO:0000259" key="5">
    <source>
        <dbReference type="Pfam" id="PF06441"/>
    </source>
</evidence>
<comment type="caution">
    <text evidence="6">The sequence shown here is derived from an EMBL/GenBank/DDBJ whole genome shotgun (WGS) entry which is preliminary data.</text>
</comment>
<dbReference type="SUPFAM" id="SSF53474">
    <property type="entry name" value="alpha/beta-Hydrolases"/>
    <property type="match status" value="1"/>
</dbReference>
<feature type="active site" description="Nucleophile" evidence="4">
    <location>
        <position position="187"/>
    </location>
</feature>
<evidence type="ECO:0000256" key="4">
    <source>
        <dbReference type="PIRSR" id="PIRSR001112-1"/>
    </source>
</evidence>
<proteinExistence type="inferred from homology"/>
<dbReference type="Gene3D" id="3.40.50.1820">
    <property type="entry name" value="alpha/beta hydrolase"/>
    <property type="match status" value="1"/>
</dbReference>
<dbReference type="GO" id="GO:0097176">
    <property type="term" value="P:epoxide metabolic process"/>
    <property type="evidence" value="ECO:0007669"/>
    <property type="project" value="TreeGrafter"/>
</dbReference>